<dbReference type="OrthoDB" id="441660at2759"/>
<dbReference type="Gene3D" id="3.10.100.10">
    <property type="entry name" value="Mannose-Binding Protein A, subunit A"/>
    <property type="match status" value="1"/>
</dbReference>
<name>A0A9P1IT84_9PELO</name>
<dbReference type="PANTHER" id="PTHR23124">
    <property type="entry name" value="C-TYPE LECTIN DOMAIN-CONTAINING PROTEIN-RELATED-RELATED"/>
    <property type="match status" value="1"/>
</dbReference>
<dbReference type="SUPFAM" id="SSF56436">
    <property type="entry name" value="C-type lectin-like"/>
    <property type="match status" value="1"/>
</dbReference>
<evidence type="ECO:0000313" key="5">
    <source>
        <dbReference type="Proteomes" id="UP001152747"/>
    </source>
</evidence>
<keyword evidence="2" id="KW-0732">Signal</keyword>
<dbReference type="EMBL" id="CANHGI010000005">
    <property type="protein sequence ID" value="CAI5450797.1"/>
    <property type="molecule type" value="Genomic_DNA"/>
</dbReference>
<dbReference type="AlphaFoldDB" id="A0A9P1IT84"/>
<dbReference type="SMART" id="SM00034">
    <property type="entry name" value="CLECT"/>
    <property type="match status" value="1"/>
</dbReference>
<proteinExistence type="predicted"/>
<feature type="compositionally biased region" description="Basic residues" evidence="1">
    <location>
        <begin position="38"/>
        <end position="55"/>
    </location>
</feature>
<dbReference type="InterPro" id="IPR001304">
    <property type="entry name" value="C-type_lectin-like"/>
</dbReference>
<feature type="region of interest" description="Disordered" evidence="1">
    <location>
        <begin position="25"/>
        <end position="70"/>
    </location>
</feature>
<dbReference type="Pfam" id="PF00059">
    <property type="entry name" value="Lectin_C"/>
    <property type="match status" value="1"/>
</dbReference>
<dbReference type="PROSITE" id="PS50041">
    <property type="entry name" value="C_TYPE_LECTIN_2"/>
    <property type="match status" value="1"/>
</dbReference>
<feature type="domain" description="C-type lectin" evidence="3">
    <location>
        <begin position="79"/>
        <end position="216"/>
    </location>
</feature>
<evidence type="ECO:0000256" key="1">
    <source>
        <dbReference type="SAM" id="MobiDB-lite"/>
    </source>
</evidence>
<dbReference type="CDD" id="cd00037">
    <property type="entry name" value="CLECT"/>
    <property type="match status" value="1"/>
</dbReference>
<evidence type="ECO:0000259" key="3">
    <source>
        <dbReference type="PROSITE" id="PS50041"/>
    </source>
</evidence>
<sequence>MKIVLIFLIFILSIEARSKNVEESDECSASSSEEAQKPKHHHHKHQHKHHKKRRTTTTTTTTPAPPKCSEGWTGFQRSGRTWCIQVFDSLVNHMHADAHCRMLRGSLTGIESVEENRFIQAEGLRCLQKYGKTLGAIWLGLERRPECQGFWNSISAACSGSNGFVWMDGVTTRKDTMTWRPTMPDNSGGNQNCAYMHVGYQSFLGINPGTLDDIECLNPVTANLDIQIPRGFACGKWAE</sequence>
<dbReference type="Proteomes" id="UP001152747">
    <property type="component" value="Unassembled WGS sequence"/>
</dbReference>
<keyword evidence="5" id="KW-1185">Reference proteome</keyword>
<feature type="chain" id="PRO_5040148440" description="C-type lectin domain-containing protein" evidence="2">
    <location>
        <begin position="17"/>
        <end position="239"/>
    </location>
</feature>
<evidence type="ECO:0000313" key="4">
    <source>
        <dbReference type="EMBL" id="CAI5450797.1"/>
    </source>
</evidence>
<evidence type="ECO:0000256" key="2">
    <source>
        <dbReference type="SAM" id="SignalP"/>
    </source>
</evidence>
<organism evidence="4 5">
    <name type="scientific">Caenorhabditis angaria</name>
    <dbReference type="NCBI Taxonomy" id="860376"/>
    <lineage>
        <taxon>Eukaryota</taxon>
        <taxon>Metazoa</taxon>
        <taxon>Ecdysozoa</taxon>
        <taxon>Nematoda</taxon>
        <taxon>Chromadorea</taxon>
        <taxon>Rhabditida</taxon>
        <taxon>Rhabditina</taxon>
        <taxon>Rhabditomorpha</taxon>
        <taxon>Rhabditoidea</taxon>
        <taxon>Rhabditidae</taxon>
        <taxon>Peloderinae</taxon>
        <taxon>Caenorhabditis</taxon>
    </lineage>
</organism>
<dbReference type="InterPro" id="IPR016186">
    <property type="entry name" value="C-type_lectin-like/link_sf"/>
</dbReference>
<feature type="signal peptide" evidence="2">
    <location>
        <begin position="1"/>
        <end position="16"/>
    </location>
</feature>
<dbReference type="InterPro" id="IPR016187">
    <property type="entry name" value="CTDL_fold"/>
</dbReference>
<protein>
    <recommendedName>
        <fullName evidence="3">C-type lectin domain-containing protein</fullName>
    </recommendedName>
</protein>
<reference evidence="4" key="1">
    <citation type="submission" date="2022-11" db="EMBL/GenBank/DDBJ databases">
        <authorList>
            <person name="Kikuchi T."/>
        </authorList>
    </citation>
    <scope>NUCLEOTIDE SEQUENCE</scope>
    <source>
        <strain evidence="4">PS1010</strain>
    </source>
</reference>
<gene>
    <name evidence="4" type="ORF">CAMP_LOCUS13434</name>
</gene>
<comment type="caution">
    <text evidence="4">The sequence shown here is derived from an EMBL/GenBank/DDBJ whole genome shotgun (WGS) entry which is preliminary data.</text>
</comment>
<accession>A0A9P1IT84</accession>